<dbReference type="AlphaFoldDB" id="A0A061G902"/>
<proteinExistence type="predicted"/>
<dbReference type="InParanoid" id="A0A061G902"/>
<accession>A0A061G902</accession>
<evidence type="ECO:0000313" key="2">
    <source>
        <dbReference type="Proteomes" id="UP000026915"/>
    </source>
</evidence>
<dbReference type="HOGENOM" id="CLU_2836407_0_0_1"/>
<organism evidence="1 2">
    <name type="scientific">Theobroma cacao</name>
    <name type="common">Cacao</name>
    <name type="synonym">Cocoa</name>
    <dbReference type="NCBI Taxonomy" id="3641"/>
    <lineage>
        <taxon>Eukaryota</taxon>
        <taxon>Viridiplantae</taxon>
        <taxon>Streptophyta</taxon>
        <taxon>Embryophyta</taxon>
        <taxon>Tracheophyta</taxon>
        <taxon>Spermatophyta</taxon>
        <taxon>Magnoliopsida</taxon>
        <taxon>eudicotyledons</taxon>
        <taxon>Gunneridae</taxon>
        <taxon>Pentapetalae</taxon>
        <taxon>rosids</taxon>
        <taxon>malvids</taxon>
        <taxon>Malvales</taxon>
        <taxon>Malvaceae</taxon>
        <taxon>Byttnerioideae</taxon>
        <taxon>Theobroma</taxon>
    </lineage>
</organism>
<dbReference type="Proteomes" id="UP000026915">
    <property type="component" value="Chromosome 6"/>
</dbReference>
<name>A0A061G902_THECC</name>
<dbReference type="Gramene" id="EOY26340">
    <property type="protein sequence ID" value="EOY26340"/>
    <property type="gene ID" value="TCM_027836"/>
</dbReference>
<gene>
    <name evidence="1" type="ORF">TCM_027836</name>
</gene>
<evidence type="ECO:0000313" key="1">
    <source>
        <dbReference type="EMBL" id="EOY26340.1"/>
    </source>
</evidence>
<protein>
    <submittedName>
        <fullName evidence="1">Uncharacterized protein</fullName>
    </submittedName>
</protein>
<dbReference type="EMBL" id="CM001884">
    <property type="protein sequence ID" value="EOY26340.1"/>
    <property type="molecule type" value="Genomic_DNA"/>
</dbReference>
<sequence length="66" mass="7923">MIFCCFYFEVKPLERTSLLDMVLYSPIILLCAYYSNLRKSFVACCVAQTWARKNDELEYQRLFEVH</sequence>
<reference evidence="1 2" key="1">
    <citation type="journal article" date="2013" name="Genome Biol.">
        <title>The genome sequence of the most widely cultivated cacao type and its use to identify candidate genes regulating pod color.</title>
        <authorList>
            <person name="Motamayor J.C."/>
            <person name="Mockaitis K."/>
            <person name="Schmutz J."/>
            <person name="Haiminen N."/>
            <person name="Iii D.L."/>
            <person name="Cornejo O."/>
            <person name="Findley S.D."/>
            <person name="Zheng P."/>
            <person name="Utro F."/>
            <person name="Royaert S."/>
            <person name="Saski C."/>
            <person name="Jenkins J."/>
            <person name="Podicheti R."/>
            <person name="Zhao M."/>
            <person name="Scheffler B.E."/>
            <person name="Stack J.C."/>
            <person name="Feltus F.A."/>
            <person name="Mustiga G.M."/>
            <person name="Amores F."/>
            <person name="Phillips W."/>
            <person name="Marelli J.P."/>
            <person name="May G.D."/>
            <person name="Shapiro H."/>
            <person name="Ma J."/>
            <person name="Bustamante C.D."/>
            <person name="Schnell R.J."/>
            <person name="Main D."/>
            <person name="Gilbert D."/>
            <person name="Parida L."/>
            <person name="Kuhn D.N."/>
        </authorList>
    </citation>
    <scope>NUCLEOTIDE SEQUENCE [LARGE SCALE GENOMIC DNA]</scope>
    <source>
        <strain evidence="2">cv. Matina 1-6</strain>
    </source>
</reference>
<keyword evidence="2" id="KW-1185">Reference proteome</keyword>